<name>A0A2H4SP30_CORMI</name>
<feature type="region of interest" description="Disordered" evidence="1">
    <location>
        <begin position="89"/>
        <end position="117"/>
    </location>
</feature>
<gene>
    <name evidence="2" type="ORF">A9K55_005265</name>
</gene>
<feature type="compositionally biased region" description="Acidic residues" evidence="1">
    <location>
        <begin position="216"/>
        <end position="228"/>
    </location>
</feature>
<protein>
    <submittedName>
        <fullName evidence="2">Uncharacterized protein</fullName>
    </submittedName>
</protein>
<dbReference type="OrthoDB" id="4870783at2759"/>
<sequence length="249" mass="28698">MCRAVYLFCPYCQFRRFFMWEECGLFWARYMFIVIDQNSFELRPRLSRREDEPPACGRPLLEPREQLWRLGGCPRLPYCPSMRIHAQRLAAQQNQQSSQQKPPRGGSGGGGSGRHAHMQRRHYFPTTPVMVCNESEDEARRKEFAARYFRKIQVQVQPRSPSVKIVDDADDERSEEETSSMESAKEQSQRQTFSAPEVFAPSGRLMPGHGLSEGSDSTEIESGSEMDSVDWNEQYKRLLVHKISPAQSV</sequence>
<evidence type="ECO:0000313" key="2">
    <source>
        <dbReference type="EMBL" id="ATY64861.1"/>
    </source>
</evidence>
<dbReference type="VEuPathDB" id="FungiDB:CCM_08155"/>
<dbReference type="AlphaFoldDB" id="A0A2H4SP30"/>
<feature type="region of interest" description="Disordered" evidence="1">
    <location>
        <begin position="159"/>
        <end position="228"/>
    </location>
</feature>
<dbReference type="EMBL" id="CP023325">
    <property type="protein sequence ID" value="ATY64861.1"/>
    <property type="molecule type" value="Genomic_DNA"/>
</dbReference>
<accession>A0A2H4SP30</accession>
<organism evidence="2 3">
    <name type="scientific">Cordyceps militaris</name>
    <name type="common">Caterpillar fungus</name>
    <name type="synonym">Clavaria militaris</name>
    <dbReference type="NCBI Taxonomy" id="73501"/>
    <lineage>
        <taxon>Eukaryota</taxon>
        <taxon>Fungi</taxon>
        <taxon>Dikarya</taxon>
        <taxon>Ascomycota</taxon>
        <taxon>Pezizomycotina</taxon>
        <taxon>Sordariomycetes</taxon>
        <taxon>Hypocreomycetidae</taxon>
        <taxon>Hypocreales</taxon>
        <taxon>Cordycipitaceae</taxon>
        <taxon>Cordyceps</taxon>
    </lineage>
</organism>
<evidence type="ECO:0000256" key="1">
    <source>
        <dbReference type="SAM" id="MobiDB-lite"/>
    </source>
</evidence>
<dbReference type="VEuPathDB" id="FungiDB:A9K55_005265"/>
<evidence type="ECO:0000313" key="3">
    <source>
        <dbReference type="Proteomes" id="UP000323067"/>
    </source>
</evidence>
<reference evidence="2 3" key="1">
    <citation type="journal article" date="2017" name="BMC Genomics">
        <title>Chromosome level assembly and secondary metabolite potential of the parasitic fungus Cordyceps militaris.</title>
        <authorList>
            <person name="Kramer G.J."/>
            <person name="Nodwell J.R."/>
        </authorList>
    </citation>
    <scope>NUCLEOTIDE SEQUENCE [LARGE SCALE GENOMIC DNA]</scope>
    <source>
        <strain evidence="2 3">ATCC 34164</strain>
    </source>
</reference>
<proteinExistence type="predicted"/>
<feature type="compositionally biased region" description="Acidic residues" evidence="1">
    <location>
        <begin position="168"/>
        <end position="179"/>
    </location>
</feature>
<feature type="compositionally biased region" description="Low complexity" evidence="1">
    <location>
        <begin position="89"/>
        <end position="104"/>
    </location>
</feature>
<dbReference type="Proteomes" id="UP000323067">
    <property type="component" value="Chromosome v"/>
</dbReference>